<dbReference type="Gene3D" id="1.10.10.60">
    <property type="entry name" value="Homeodomain-like"/>
    <property type="match status" value="2"/>
</dbReference>
<evidence type="ECO:0000313" key="5">
    <source>
        <dbReference type="EMBL" id="KFJ02440.1"/>
    </source>
</evidence>
<dbReference type="InterPro" id="IPR018060">
    <property type="entry name" value="HTH_AraC"/>
</dbReference>
<keyword evidence="6" id="KW-1185">Reference proteome</keyword>
<proteinExistence type="predicted"/>
<name>A0A087E3T9_9BIFI</name>
<dbReference type="GO" id="GO:0043565">
    <property type="term" value="F:sequence-specific DNA binding"/>
    <property type="evidence" value="ECO:0007669"/>
    <property type="project" value="InterPro"/>
</dbReference>
<dbReference type="EMBL" id="JGZR01000008">
    <property type="protein sequence ID" value="KFJ02440.1"/>
    <property type="molecule type" value="Genomic_DNA"/>
</dbReference>
<keyword evidence="2 5" id="KW-0238">DNA-binding</keyword>
<feature type="domain" description="HTH araC/xylS-type" evidence="4">
    <location>
        <begin position="198"/>
        <end position="295"/>
    </location>
</feature>
<dbReference type="InterPro" id="IPR014710">
    <property type="entry name" value="RmlC-like_jellyroll"/>
</dbReference>
<dbReference type="InterPro" id="IPR003313">
    <property type="entry name" value="AraC-bd"/>
</dbReference>
<protein>
    <submittedName>
        <fullName evidence="5">AraC family DNA-binding protein</fullName>
    </submittedName>
</protein>
<dbReference type="STRING" id="77635.BISU_1639"/>
<dbReference type="SUPFAM" id="SSF51182">
    <property type="entry name" value="RmlC-like cupins"/>
    <property type="match status" value="1"/>
</dbReference>
<reference evidence="5 6" key="1">
    <citation type="submission" date="2014-03" db="EMBL/GenBank/DDBJ databases">
        <title>Genomics of Bifidobacteria.</title>
        <authorList>
            <person name="Ventura M."/>
            <person name="Milani C."/>
            <person name="Lugli G.A."/>
        </authorList>
    </citation>
    <scope>NUCLEOTIDE SEQUENCE [LARGE SCALE GENOMIC DNA]</scope>
    <source>
        <strain evidence="5 6">LMG 11597</strain>
    </source>
</reference>
<dbReference type="InterPro" id="IPR009057">
    <property type="entry name" value="Homeodomain-like_sf"/>
</dbReference>
<dbReference type="eggNOG" id="COG2207">
    <property type="taxonomic scope" value="Bacteria"/>
</dbReference>
<dbReference type="Pfam" id="PF12833">
    <property type="entry name" value="HTH_18"/>
    <property type="match status" value="1"/>
</dbReference>
<evidence type="ECO:0000256" key="3">
    <source>
        <dbReference type="ARBA" id="ARBA00023163"/>
    </source>
</evidence>
<gene>
    <name evidence="5" type="ORF">BISU_1639</name>
</gene>
<sequence length="299" mass="32747">MSSQPGSISSRSDSGSLEVIVPDGETAIRWASHGYPSSLAKWHYHPQIEIHLIREGSGQFMAGDGLMPFEAGHVALIGSNLPHNWISDIRPGERLTHRDILCHVRPQTIRLLSSAFPETAGFEQVLRRALHAVVLSGESAHQVADLLVAMGDHEESRRVADLVAMLAVFEHAPEAESRTLVTPEYNPMVAVGAEDGINAAISYISDHLDEVSLQDAAEAAAMSASTFSRFFKRVAGIGFADFVRSLRIGRACRLLSCTDMPIARIQRMSGYANASNFNRRFLEETSLTPSAYRKNHSAR</sequence>
<keyword evidence="1" id="KW-0805">Transcription regulation</keyword>
<evidence type="ECO:0000313" key="6">
    <source>
        <dbReference type="Proteomes" id="UP000029055"/>
    </source>
</evidence>
<organism evidence="5 6">
    <name type="scientific">Bifidobacterium subtile</name>
    <dbReference type="NCBI Taxonomy" id="77635"/>
    <lineage>
        <taxon>Bacteria</taxon>
        <taxon>Bacillati</taxon>
        <taxon>Actinomycetota</taxon>
        <taxon>Actinomycetes</taxon>
        <taxon>Bifidobacteriales</taxon>
        <taxon>Bifidobacteriaceae</taxon>
        <taxon>Bifidobacterium</taxon>
    </lineage>
</organism>
<dbReference type="Proteomes" id="UP000029055">
    <property type="component" value="Unassembled WGS sequence"/>
</dbReference>
<evidence type="ECO:0000256" key="2">
    <source>
        <dbReference type="ARBA" id="ARBA00023125"/>
    </source>
</evidence>
<dbReference type="SMART" id="SM00342">
    <property type="entry name" value="HTH_ARAC"/>
    <property type="match status" value="1"/>
</dbReference>
<dbReference type="PROSITE" id="PS01124">
    <property type="entry name" value="HTH_ARAC_FAMILY_2"/>
    <property type="match status" value="1"/>
</dbReference>
<accession>A0A087E3T9</accession>
<dbReference type="SUPFAM" id="SSF46689">
    <property type="entry name" value="Homeodomain-like"/>
    <property type="match status" value="2"/>
</dbReference>
<comment type="caution">
    <text evidence="5">The sequence shown here is derived from an EMBL/GenBank/DDBJ whole genome shotgun (WGS) entry which is preliminary data.</text>
</comment>
<dbReference type="PANTHER" id="PTHR43280:SF27">
    <property type="entry name" value="TRANSCRIPTIONAL REGULATOR MTLR"/>
    <property type="match status" value="1"/>
</dbReference>
<dbReference type="InterPro" id="IPR011051">
    <property type="entry name" value="RmlC_Cupin_sf"/>
</dbReference>
<dbReference type="AlphaFoldDB" id="A0A087E3T9"/>
<dbReference type="CDD" id="cd06976">
    <property type="entry name" value="cupin_MtlR-like_N"/>
    <property type="match status" value="1"/>
</dbReference>
<dbReference type="OrthoDB" id="9799345at2"/>
<keyword evidence="3" id="KW-0804">Transcription</keyword>
<dbReference type="Gene3D" id="2.60.120.10">
    <property type="entry name" value="Jelly Rolls"/>
    <property type="match status" value="1"/>
</dbReference>
<dbReference type="RefSeq" id="WP_024464265.1">
    <property type="nucleotide sequence ID" value="NZ_JAZHTW010000005.1"/>
</dbReference>
<dbReference type="GO" id="GO:0003700">
    <property type="term" value="F:DNA-binding transcription factor activity"/>
    <property type="evidence" value="ECO:0007669"/>
    <property type="project" value="InterPro"/>
</dbReference>
<dbReference type="Pfam" id="PF02311">
    <property type="entry name" value="AraC_binding"/>
    <property type="match status" value="1"/>
</dbReference>
<evidence type="ECO:0000256" key="1">
    <source>
        <dbReference type="ARBA" id="ARBA00023015"/>
    </source>
</evidence>
<dbReference type="PANTHER" id="PTHR43280">
    <property type="entry name" value="ARAC-FAMILY TRANSCRIPTIONAL REGULATOR"/>
    <property type="match status" value="1"/>
</dbReference>
<evidence type="ECO:0000259" key="4">
    <source>
        <dbReference type="PROSITE" id="PS01124"/>
    </source>
</evidence>